<organism evidence="1 2">
    <name type="scientific">Selenomonas ruminantium subsp. lactilytica (strain NBRC 103574 / TAM6421)</name>
    <dbReference type="NCBI Taxonomy" id="927704"/>
    <lineage>
        <taxon>Bacteria</taxon>
        <taxon>Bacillati</taxon>
        <taxon>Bacillota</taxon>
        <taxon>Negativicutes</taxon>
        <taxon>Selenomonadales</taxon>
        <taxon>Selenomonadaceae</taxon>
        <taxon>Selenomonas</taxon>
    </lineage>
</organism>
<evidence type="ECO:0000313" key="1">
    <source>
        <dbReference type="EMBL" id="BAL82839.1"/>
    </source>
</evidence>
<name>I0GQ02_SELRL</name>
<dbReference type="eggNOG" id="COG5614">
    <property type="taxonomic scope" value="Bacteria"/>
</dbReference>
<sequence length="114" mass="13260">MRTTMDDLTERISIVYHARTRDSCGNIVDGEDEVRCMVWAKVYPYGARIQEGVERMNQVDYRVVVRYRTDILPDDEVLWRGKRLRMIKPAYDAESARTWTVLECQEVLADGAAT</sequence>
<dbReference type="PATRIC" id="fig|927704.6.peg.1165"/>
<gene>
    <name evidence="1" type="ordered locus">SELR_11310</name>
</gene>
<dbReference type="HOGENOM" id="CLU_2195109_0_0_9"/>
<dbReference type="KEGG" id="sri:SELR_11310"/>
<protein>
    <submittedName>
        <fullName evidence="1">Putative phage protein</fullName>
    </submittedName>
</protein>
<dbReference type="Gene3D" id="2.40.10.270">
    <property type="entry name" value="Bacteriophage SPP1 head-tail adaptor protein"/>
    <property type="match status" value="1"/>
</dbReference>
<proteinExistence type="predicted"/>
<evidence type="ECO:0000313" key="2">
    <source>
        <dbReference type="Proteomes" id="UP000007887"/>
    </source>
</evidence>
<dbReference type="AlphaFoldDB" id="I0GQ02"/>
<accession>I0GQ02</accession>
<dbReference type="InterPro" id="IPR038666">
    <property type="entry name" value="SSP1_head-tail_sf"/>
</dbReference>
<dbReference type="EMBL" id="AP012292">
    <property type="protein sequence ID" value="BAL82839.1"/>
    <property type="molecule type" value="Genomic_DNA"/>
</dbReference>
<dbReference type="InterPro" id="IPR008767">
    <property type="entry name" value="Phage_SPP1_head-tail_adaptor"/>
</dbReference>
<reference evidence="1 2" key="1">
    <citation type="submission" date="2011-10" db="EMBL/GenBank/DDBJ databases">
        <title>Whole genome sequence of Selenomonas ruminantium subsp. lactilytica TAM6421.</title>
        <authorList>
            <person name="Oguchi A."/>
            <person name="Ankai A."/>
            <person name="Kaneko J."/>
            <person name="Yamada-Narita S."/>
            <person name="Fukui S."/>
            <person name="Takahashi M."/>
            <person name="Onodera T."/>
            <person name="Kojima S."/>
            <person name="Fushimi T."/>
            <person name="Abe N."/>
            <person name="Kamio Y."/>
            <person name="Yamazaki S."/>
            <person name="Fujita N."/>
        </authorList>
    </citation>
    <scope>NUCLEOTIDE SEQUENCE [LARGE SCALE GENOMIC DNA]</scope>
    <source>
        <strain evidence="2">NBRC 103574 / TAM6421</strain>
    </source>
</reference>
<dbReference type="Proteomes" id="UP000007887">
    <property type="component" value="Chromosome"/>
</dbReference>
<dbReference type="Pfam" id="PF05521">
    <property type="entry name" value="Phage_HCP"/>
    <property type="match status" value="1"/>
</dbReference>